<dbReference type="Proteomes" id="UP000469523">
    <property type="component" value="Unassembled WGS sequence"/>
</dbReference>
<evidence type="ECO:0000313" key="5">
    <source>
        <dbReference type="Proteomes" id="UP000469523"/>
    </source>
</evidence>
<dbReference type="SUPFAM" id="SSF52172">
    <property type="entry name" value="CheY-like"/>
    <property type="match status" value="1"/>
</dbReference>
<evidence type="ECO:0000259" key="3">
    <source>
        <dbReference type="PROSITE" id="PS50930"/>
    </source>
</evidence>
<dbReference type="PROSITE" id="PS50930">
    <property type="entry name" value="HTH_LYTTR"/>
    <property type="match status" value="1"/>
</dbReference>
<dbReference type="GO" id="GO:0003677">
    <property type="term" value="F:DNA binding"/>
    <property type="evidence" value="ECO:0007669"/>
    <property type="project" value="InterPro"/>
</dbReference>
<keyword evidence="1" id="KW-0597">Phosphoprotein</keyword>
<feature type="modified residue" description="4-aspartylphosphate" evidence="1">
    <location>
        <position position="62"/>
    </location>
</feature>
<evidence type="ECO:0000256" key="1">
    <source>
        <dbReference type="PROSITE-ProRule" id="PRU00169"/>
    </source>
</evidence>
<comment type="caution">
    <text evidence="4">The sequence shown here is derived from an EMBL/GenBank/DDBJ whole genome shotgun (WGS) entry which is preliminary data.</text>
</comment>
<evidence type="ECO:0000259" key="2">
    <source>
        <dbReference type="PROSITE" id="PS50110"/>
    </source>
</evidence>
<sequence length="242" mass="28310">MSQIVNIAICDDEKVQVELLKKYVKNWETKNNLKVNIECFYSGESFEFSWSMDKKYNILLLDIEMSGINGVDLAKKIRTEDNLLNIVFITAISDYIGEGYEVDAINYLIKPIIETKLYECLDKSVKKIHMEEKILLIDVEGKITRIKEKDIIYIEAFSHSIDIHTIDGIYTTRKNIGVIEKELDAKLFIRCHRSYIVGLKHIKRIGKTDIELDNKETIPVSRRLYSKVNKEFIRYFRGEVDE</sequence>
<dbReference type="PANTHER" id="PTHR37299:SF1">
    <property type="entry name" value="STAGE 0 SPORULATION PROTEIN A HOMOLOG"/>
    <property type="match status" value="1"/>
</dbReference>
<evidence type="ECO:0000313" key="4">
    <source>
        <dbReference type="EMBL" id="MSU01634.1"/>
    </source>
</evidence>
<dbReference type="EMBL" id="VUNQ01000017">
    <property type="protein sequence ID" value="MSU01634.1"/>
    <property type="molecule type" value="Genomic_DNA"/>
</dbReference>
<dbReference type="PROSITE" id="PS50110">
    <property type="entry name" value="RESPONSE_REGULATORY"/>
    <property type="match status" value="1"/>
</dbReference>
<protein>
    <submittedName>
        <fullName evidence="4">Response regulator transcription factor</fullName>
    </submittedName>
</protein>
<organism evidence="4 5">
    <name type="scientific">Tissierella pigra</name>
    <dbReference type="NCBI Taxonomy" id="2607614"/>
    <lineage>
        <taxon>Bacteria</taxon>
        <taxon>Bacillati</taxon>
        <taxon>Bacillota</taxon>
        <taxon>Tissierellia</taxon>
        <taxon>Tissierellales</taxon>
        <taxon>Tissierellaceae</taxon>
        <taxon>Tissierella</taxon>
    </lineage>
</organism>
<reference evidence="4 5" key="1">
    <citation type="submission" date="2019-09" db="EMBL/GenBank/DDBJ databases">
        <title>In-depth cultivation of the pig gut microbiome towards novel bacterial diversity and tailored functional studies.</title>
        <authorList>
            <person name="Wylensek D."/>
            <person name="Hitch T.C.A."/>
            <person name="Clavel T."/>
        </authorList>
    </citation>
    <scope>NUCLEOTIDE SEQUENCE [LARGE SCALE GENOMIC DNA]</scope>
    <source>
        <strain evidence="4 5">WCA3-693-APC-4?</strain>
    </source>
</reference>
<dbReference type="SMART" id="SM00850">
    <property type="entry name" value="LytTR"/>
    <property type="match status" value="1"/>
</dbReference>
<dbReference type="RefSeq" id="WP_154440044.1">
    <property type="nucleotide sequence ID" value="NZ_JAHLPJ010000001.1"/>
</dbReference>
<dbReference type="InterPro" id="IPR046947">
    <property type="entry name" value="LytR-like"/>
</dbReference>
<dbReference type="PANTHER" id="PTHR37299">
    <property type="entry name" value="TRANSCRIPTIONAL REGULATOR-RELATED"/>
    <property type="match status" value="1"/>
</dbReference>
<name>A0A6N7XYJ1_9FIRM</name>
<dbReference type="Pfam" id="PF04397">
    <property type="entry name" value="LytTR"/>
    <property type="match status" value="1"/>
</dbReference>
<dbReference type="InterPro" id="IPR001789">
    <property type="entry name" value="Sig_transdc_resp-reg_receiver"/>
</dbReference>
<dbReference type="Gene3D" id="3.40.50.2300">
    <property type="match status" value="1"/>
</dbReference>
<keyword evidence="5" id="KW-1185">Reference proteome</keyword>
<feature type="domain" description="HTH LytTR-type" evidence="3">
    <location>
        <begin position="134"/>
        <end position="234"/>
    </location>
</feature>
<dbReference type="Pfam" id="PF00072">
    <property type="entry name" value="Response_reg"/>
    <property type="match status" value="1"/>
</dbReference>
<dbReference type="AlphaFoldDB" id="A0A6N7XYJ1"/>
<proteinExistence type="predicted"/>
<dbReference type="InterPro" id="IPR007492">
    <property type="entry name" value="LytTR_DNA-bd_dom"/>
</dbReference>
<gene>
    <name evidence="4" type="ORF">FYJ83_09170</name>
</gene>
<dbReference type="Gene3D" id="2.40.50.1020">
    <property type="entry name" value="LytTr DNA-binding domain"/>
    <property type="match status" value="1"/>
</dbReference>
<dbReference type="SMART" id="SM00448">
    <property type="entry name" value="REC"/>
    <property type="match status" value="1"/>
</dbReference>
<feature type="domain" description="Response regulatory" evidence="2">
    <location>
        <begin position="6"/>
        <end position="125"/>
    </location>
</feature>
<dbReference type="GO" id="GO:0000156">
    <property type="term" value="F:phosphorelay response regulator activity"/>
    <property type="evidence" value="ECO:0007669"/>
    <property type="project" value="InterPro"/>
</dbReference>
<accession>A0A6N7XYJ1</accession>
<dbReference type="InterPro" id="IPR011006">
    <property type="entry name" value="CheY-like_superfamily"/>
</dbReference>